<dbReference type="Proteomes" id="UP001583186">
    <property type="component" value="Unassembled WGS sequence"/>
</dbReference>
<reference evidence="2 3" key="1">
    <citation type="journal article" date="2024" name="IMA Fungus">
        <title>IMA Genome - F19 : A genome assembly and annotation guide to empower mycologists, including annotated draft genome sequences of Ceratocystis pirilliformis, Diaporthe australafricana, Fusarium ophioides, Paecilomyces lecythidis, and Sporothrix stenoceras.</title>
        <authorList>
            <person name="Aylward J."/>
            <person name="Wilson A.M."/>
            <person name="Visagie C.M."/>
            <person name="Spraker J."/>
            <person name="Barnes I."/>
            <person name="Buitendag C."/>
            <person name="Ceriani C."/>
            <person name="Del Mar Angel L."/>
            <person name="du Plessis D."/>
            <person name="Fuchs T."/>
            <person name="Gasser K."/>
            <person name="Kramer D."/>
            <person name="Li W."/>
            <person name="Munsamy K."/>
            <person name="Piso A."/>
            <person name="Price J.L."/>
            <person name="Sonnekus B."/>
            <person name="Thomas C."/>
            <person name="van der Nest A."/>
            <person name="van Dijk A."/>
            <person name="van Heerden A."/>
            <person name="van Vuuren N."/>
            <person name="Yilmaz N."/>
            <person name="Duong T.A."/>
            <person name="van der Merwe N.A."/>
            <person name="Wingfield M.J."/>
            <person name="Wingfield B.D."/>
        </authorList>
    </citation>
    <scope>NUCLEOTIDE SEQUENCE [LARGE SCALE GENOMIC DNA]</scope>
    <source>
        <strain evidence="2 3">CMW 5346</strain>
    </source>
</reference>
<organism evidence="2 3">
    <name type="scientific">Sporothrix stenoceras</name>
    <dbReference type="NCBI Taxonomy" id="5173"/>
    <lineage>
        <taxon>Eukaryota</taxon>
        <taxon>Fungi</taxon>
        <taxon>Dikarya</taxon>
        <taxon>Ascomycota</taxon>
        <taxon>Pezizomycotina</taxon>
        <taxon>Sordariomycetes</taxon>
        <taxon>Sordariomycetidae</taxon>
        <taxon>Ophiostomatales</taxon>
        <taxon>Ophiostomataceae</taxon>
        <taxon>Sporothrix</taxon>
    </lineage>
</organism>
<keyword evidence="3" id="KW-1185">Reference proteome</keyword>
<dbReference type="InterPro" id="IPR010730">
    <property type="entry name" value="HET"/>
</dbReference>
<feature type="domain" description="Heterokaryon incompatibility" evidence="1">
    <location>
        <begin position="21"/>
        <end position="114"/>
    </location>
</feature>
<dbReference type="Pfam" id="PF06985">
    <property type="entry name" value="HET"/>
    <property type="match status" value="1"/>
</dbReference>
<evidence type="ECO:0000259" key="1">
    <source>
        <dbReference type="Pfam" id="PF06985"/>
    </source>
</evidence>
<evidence type="ECO:0000313" key="2">
    <source>
        <dbReference type="EMBL" id="KAL1891957.1"/>
    </source>
</evidence>
<proteinExistence type="predicted"/>
<sequence length="592" mass="66955">MKLLDCLTKQIVEFVQDVPKYAILSHTWEDGELTFALITQAKDALRKGKSCDVTKRQGWPKIHWACEQALKDNIYYLWVDTVCIDKTSSAELSEAINSMYAYYRKAAVCYVYMYDVCNGTSLLSTPGHGACSTNRVVPFEKSRWFLRGWTLQELIAPQNMSFFDHHWNEITTKKKSLPLLAKITGIDELILDGGNLRLVSIARIMSWAARRTTTREEDMAYSLLGLFGISMPMLYGEGSEAFLRLQKVLIETYNDQTIFAWEFPPANTLEWDGVLAPSPRVFLNSANMSPHQYSYVSPKMSWKVKPTTITSRGVFFNSCVFATRTILELPSLQGIIMLGCVDMAQRSSMQPSSLITIDVEFTDNTRQSCIRRRNTPLRMRSGRSLDEVHDVYTKASGSYAVWDLSTDKHCIVQICTLPKWPPKHSYTRIFPTAAAHDQPPGLQVVVPDCAFIVYRQNSNSARRVPTDDEIQHKISHLVIYLVHKAHLGLASDYDLELASSGTTPTGLAVAVRSYEGYAAVLNSINELGSDLTYRELSSRAVEHQRPGLRLNANLDVSDLDGSYCLDLFAHPCDESAEVKYSRREEWRTEPMP</sequence>
<gene>
    <name evidence="2" type="ORF">Sste5346_007301</name>
</gene>
<comment type="caution">
    <text evidence="2">The sequence shown here is derived from an EMBL/GenBank/DDBJ whole genome shotgun (WGS) entry which is preliminary data.</text>
</comment>
<dbReference type="PANTHER" id="PTHR10622:SF10">
    <property type="entry name" value="HET DOMAIN-CONTAINING PROTEIN"/>
    <property type="match status" value="1"/>
</dbReference>
<dbReference type="EMBL" id="JAWCUI010000048">
    <property type="protein sequence ID" value="KAL1891957.1"/>
    <property type="molecule type" value="Genomic_DNA"/>
</dbReference>
<dbReference type="PANTHER" id="PTHR10622">
    <property type="entry name" value="HET DOMAIN-CONTAINING PROTEIN"/>
    <property type="match status" value="1"/>
</dbReference>
<name>A0ABR3YVP9_9PEZI</name>
<accession>A0ABR3YVP9</accession>
<evidence type="ECO:0000313" key="3">
    <source>
        <dbReference type="Proteomes" id="UP001583186"/>
    </source>
</evidence>
<protein>
    <recommendedName>
        <fullName evidence="1">Heterokaryon incompatibility domain-containing protein</fullName>
    </recommendedName>
</protein>